<dbReference type="Proteomes" id="UP001150941">
    <property type="component" value="Unassembled WGS sequence"/>
</dbReference>
<dbReference type="PANTHER" id="PTHR37015">
    <property type="entry name" value="REVERSE TRANSCRIPTASE DOMAIN-CONTAINING PROTEIN"/>
    <property type="match status" value="1"/>
</dbReference>
<proteinExistence type="predicted"/>
<name>A0A9W9TXR0_9EURO</name>
<accession>A0A9W9TXR0</accession>
<keyword evidence="2" id="KW-1185">Reference proteome</keyword>
<organism evidence="1 2">
    <name type="scientific">Penicillium chermesinum</name>
    <dbReference type="NCBI Taxonomy" id="63820"/>
    <lineage>
        <taxon>Eukaryota</taxon>
        <taxon>Fungi</taxon>
        <taxon>Dikarya</taxon>
        <taxon>Ascomycota</taxon>
        <taxon>Pezizomycotina</taxon>
        <taxon>Eurotiomycetes</taxon>
        <taxon>Eurotiomycetidae</taxon>
        <taxon>Eurotiales</taxon>
        <taxon>Aspergillaceae</taxon>
        <taxon>Penicillium</taxon>
    </lineage>
</organism>
<dbReference type="PANTHER" id="PTHR37015:SF2">
    <property type="entry name" value="REVERSE TRANSCRIPTASE DOMAIN-CONTAINING PROTEIN"/>
    <property type="match status" value="1"/>
</dbReference>
<dbReference type="GeneID" id="83199138"/>
<dbReference type="OrthoDB" id="74545at2759"/>
<evidence type="ECO:0000313" key="2">
    <source>
        <dbReference type="Proteomes" id="UP001150941"/>
    </source>
</evidence>
<dbReference type="EMBL" id="JAPQKS010000002">
    <property type="protein sequence ID" value="KAJ5247555.1"/>
    <property type="molecule type" value="Genomic_DNA"/>
</dbReference>
<dbReference type="AlphaFoldDB" id="A0A9W9TXR0"/>
<evidence type="ECO:0008006" key="3">
    <source>
        <dbReference type="Google" id="ProtNLM"/>
    </source>
</evidence>
<reference evidence="1" key="2">
    <citation type="journal article" date="2023" name="IMA Fungus">
        <title>Comparative genomic study of the Penicillium genus elucidates a diverse pangenome and 15 lateral gene transfer events.</title>
        <authorList>
            <person name="Petersen C."/>
            <person name="Sorensen T."/>
            <person name="Nielsen M.R."/>
            <person name="Sondergaard T.E."/>
            <person name="Sorensen J.L."/>
            <person name="Fitzpatrick D.A."/>
            <person name="Frisvad J.C."/>
            <person name="Nielsen K.L."/>
        </authorList>
    </citation>
    <scope>NUCLEOTIDE SEQUENCE</scope>
    <source>
        <strain evidence="1">IBT 19713</strain>
    </source>
</reference>
<evidence type="ECO:0000313" key="1">
    <source>
        <dbReference type="EMBL" id="KAJ5247555.1"/>
    </source>
</evidence>
<sequence>MSSTGALPQTLKSITTTKIRELSKQRVLFDRKKKQIVADATAAQDLRAKARILLDGLSSLKGYPKDPLDQDDMDLDLPSYYRNEDGTGLNTHGMGQLFQADHTNIRRFLLQARYDASISDNMVREWISKLENELQFLELKHEHASFYTKLVTEWLSNLDESTSSPEIAGASFEKVGRVEMHEQRAIWEELVFTPGDHVDKDSIRAYLDNLFTKSKLSRQALELLRGDMHKLGSELATQGEWLDEKSLEWVSDALMNSDMLSDEKTNILKEFMRNKEVHQEVADVLNMRLASLESWNWGNDGIPVEMRRQLNGKYRVFMDADLLDSLMLQYLGTTWAVKFRSTASKFFRSLAWTPVQEDIPEEYREKRKYFTQDTEPDQIQGINGERTSRYQSDYFMSQLPETVMEGSRNYDDDSKSKNALETKHSLLHLLITESIIQKELRGEFTAIRSDYQWFSPGLSHATILTVLGYFGVPEVWLNFFKVFLEAPLKFVQDGPSASTRVRKRGVPMSHTLSDFFGEAVLFCMDYAVNQDTHGGILYRLHDDFWFWGTEETCNRAWLGMTSFASVMGLQFNMEKTGAVRMGSAALTKNTILPQGDIRWGFLVLDAEKGRFIIDQAQVDQHIEELDRQLSSCRSVFAWVQAWNGYFGRFFTNNFARPAMCFGRDHIDMAISTLSRIEKTLFSKTSDGASQGKGGVTDYLRSIMVERFGVRDVPEGFFYYPVELGGLGLLNPFVRLLAMRENIKQTPQKRLHRAVVADEEDYLHTKQEFKSSRHSTLPYGEKATSSMTLEEFMMYPETFSSNWLEAYLDLRHVPEELSVSPTASFSKHQSGLESRRSTKASPISSRWELMTPYWRWVAELYHEEMVRTYGSLAAVNREFMPLGVIKTLQQDRFRWQG</sequence>
<dbReference type="RefSeq" id="XP_058334976.1">
    <property type="nucleotide sequence ID" value="XM_058471835.1"/>
</dbReference>
<protein>
    <recommendedName>
        <fullName evidence="3">Reverse transcriptase</fullName>
    </recommendedName>
</protein>
<dbReference type="CDD" id="cd01709">
    <property type="entry name" value="RT_like_1"/>
    <property type="match status" value="1"/>
</dbReference>
<comment type="caution">
    <text evidence="1">The sequence shown here is derived from an EMBL/GenBank/DDBJ whole genome shotgun (WGS) entry which is preliminary data.</text>
</comment>
<gene>
    <name evidence="1" type="ORF">N7468_002538</name>
</gene>
<reference evidence="1" key="1">
    <citation type="submission" date="2022-11" db="EMBL/GenBank/DDBJ databases">
        <authorList>
            <person name="Petersen C."/>
        </authorList>
    </citation>
    <scope>NUCLEOTIDE SEQUENCE</scope>
    <source>
        <strain evidence="1">IBT 19713</strain>
    </source>
</reference>